<evidence type="ECO:0000313" key="2">
    <source>
        <dbReference type="Proteomes" id="UP001149163"/>
    </source>
</evidence>
<comment type="caution">
    <text evidence="1">The sequence shown here is derived from an EMBL/GenBank/DDBJ whole genome shotgun (WGS) entry which is preliminary data.</text>
</comment>
<dbReference type="Proteomes" id="UP001149163">
    <property type="component" value="Unassembled WGS sequence"/>
</dbReference>
<sequence length="145" mass="16730">MHDYHSRVQPRQILRQPRAISKRKFSCGFRGDQSTPTRNDIESLFHGITTALLRKSKVRASDILLTIMSSVTRTGSEPVWGHGLDLSSGQMEPQYDLLTPFESMPDHITGRTVWSKEKLENNQVRWIREFVQSKAFAVTNRARFK</sequence>
<reference evidence="1" key="2">
    <citation type="journal article" date="2023" name="IMA Fungus">
        <title>Comparative genomic study of the Penicillium genus elucidates a diverse pangenome and 15 lateral gene transfer events.</title>
        <authorList>
            <person name="Petersen C."/>
            <person name="Sorensen T."/>
            <person name="Nielsen M.R."/>
            <person name="Sondergaard T.E."/>
            <person name="Sorensen J.L."/>
            <person name="Fitzpatrick D.A."/>
            <person name="Frisvad J.C."/>
            <person name="Nielsen K.L."/>
        </authorList>
    </citation>
    <scope>NUCLEOTIDE SEQUENCE</scope>
    <source>
        <strain evidence="1">IBT 26290</strain>
    </source>
</reference>
<dbReference type="RefSeq" id="XP_056545288.1">
    <property type="nucleotide sequence ID" value="XM_056686546.1"/>
</dbReference>
<dbReference type="GeneID" id="81425722"/>
<keyword evidence="2" id="KW-1185">Reference proteome</keyword>
<organism evidence="1 2">
    <name type="scientific">Penicillium canariense</name>
    <dbReference type="NCBI Taxonomy" id="189055"/>
    <lineage>
        <taxon>Eukaryota</taxon>
        <taxon>Fungi</taxon>
        <taxon>Dikarya</taxon>
        <taxon>Ascomycota</taxon>
        <taxon>Pezizomycotina</taxon>
        <taxon>Eurotiomycetes</taxon>
        <taxon>Eurotiomycetidae</taxon>
        <taxon>Eurotiales</taxon>
        <taxon>Aspergillaceae</taxon>
        <taxon>Penicillium</taxon>
    </lineage>
</organism>
<accession>A0A9W9ICF0</accession>
<reference evidence="1" key="1">
    <citation type="submission" date="2022-11" db="EMBL/GenBank/DDBJ databases">
        <authorList>
            <person name="Petersen C."/>
        </authorList>
    </citation>
    <scope>NUCLEOTIDE SEQUENCE</scope>
    <source>
        <strain evidence="1">IBT 26290</strain>
    </source>
</reference>
<gene>
    <name evidence="1" type="ORF">N7482_004421</name>
</gene>
<name>A0A9W9ICF0_9EURO</name>
<dbReference type="EMBL" id="JAPQKN010000002">
    <property type="protein sequence ID" value="KAJ5168827.1"/>
    <property type="molecule type" value="Genomic_DNA"/>
</dbReference>
<dbReference type="AlphaFoldDB" id="A0A9W9ICF0"/>
<evidence type="ECO:0000313" key="1">
    <source>
        <dbReference type="EMBL" id="KAJ5168827.1"/>
    </source>
</evidence>
<proteinExistence type="predicted"/>
<protein>
    <submittedName>
        <fullName evidence="1">Uncharacterized protein</fullName>
    </submittedName>
</protein>